<organism evidence="2 3">
    <name type="scientific">Actinacidiphila oryziradicis</name>
    <dbReference type="NCBI Taxonomy" id="2571141"/>
    <lineage>
        <taxon>Bacteria</taxon>
        <taxon>Bacillati</taxon>
        <taxon>Actinomycetota</taxon>
        <taxon>Actinomycetes</taxon>
        <taxon>Kitasatosporales</taxon>
        <taxon>Streptomycetaceae</taxon>
        <taxon>Actinacidiphila</taxon>
    </lineage>
</organism>
<dbReference type="AlphaFoldDB" id="A0A4U0SJY2"/>
<sequence>MSKWIPEREAPEPLEANDVATVTIGTIVWFVLFLVQLPFYGWYADHGHAWWIWTCLAGAGLGLIGLVYVRARRDALRREAEATRDEVGPAA</sequence>
<evidence type="ECO:0000313" key="2">
    <source>
        <dbReference type="EMBL" id="TKA09952.1"/>
    </source>
</evidence>
<proteinExistence type="predicted"/>
<evidence type="ECO:0000313" key="3">
    <source>
        <dbReference type="Proteomes" id="UP000305778"/>
    </source>
</evidence>
<name>A0A4U0SJY2_9ACTN</name>
<dbReference type="OrthoDB" id="5149277at2"/>
<dbReference type="RefSeq" id="WP_136725286.1">
    <property type="nucleotide sequence ID" value="NZ_JAOPYF010000287.1"/>
</dbReference>
<feature type="transmembrane region" description="Helical" evidence="1">
    <location>
        <begin position="49"/>
        <end position="69"/>
    </location>
</feature>
<comment type="caution">
    <text evidence="2">The sequence shown here is derived from an EMBL/GenBank/DDBJ whole genome shotgun (WGS) entry which is preliminary data.</text>
</comment>
<reference evidence="2 3" key="1">
    <citation type="submission" date="2019-04" db="EMBL/GenBank/DDBJ databases">
        <title>Streptomyces oryziradicis sp. nov., a novel actinomycete isolated from rhizosphere soil of rice (Oryza sativa L.).</title>
        <authorList>
            <person name="Li C."/>
        </authorList>
    </citation>
    <scope>NUCLEOTIDE SEQUENCE [LARGE SCALE GENOMIC DNA]</scope>
    <source>
        <strain evidence="2 3">NEAU-C40</strain>
    </source>
</reference>
<dbReference type="Proteomes" id="UP000305778">
    <property type="component" value="Unassembled WGS sequence"/>
</dbReference>
<dbReference type="InterPro" id="IPR019681">
    <property type="entry name" value="DUF2530"/>
</dbReference>
<accession>A0A4U0SJY2</accession>
<dbReference type="Pfam" id="PF10745">
    <property type="entry name" value="DUF2530"/>
    <property type="match status" value="1"/>
</dbReference>
<feature type="transmembrane region" description="Helical" evidence="1">
    <location>
        <begin position="21"/>
        <end position="43"/>
    </location>
</feature>
<keyword evidence="1" id="KW-0812">Transmembrane</keyword>
<keyword evidence="1" id="KW-1133">Transmembrane helix</keyword>
<keyword evidence="1" id="KW-0472">Membrane</keyword>
<gene>
    <name evidence="2" type="ORF">FCI23_19990</name>
</gene>
<evidence type="ECO:0000256" key="1">
    <source>
        <dbReference type="SAM" id="Phobius"/>
    </source>
</evidence>
<keyword evidence="3" id="KW-1185">Reference proteome</keyword>
<dbReference type="EMBL" id="SUMC01000018">
    <property type="protein sequence ID" value="TKA09952.1"/>
    <property type="molecule type" value="Genomic_DNA"/>
</dbReference>
<protein>
    <submittedName>
        <fullName evidence="2">DUF2530 domain-containing protein</fullName>
    </submittedName>
</protein>